<dbReference type="AlphaFoldDB" id="A0A542ZCB1"/>
<evidence type="ECO:0000313" key="2">
    <source>
        <dbReference type="Proteomes" id="UP000316196"/>
    </source>
</evidence>
<comment type="caution">
    <text evidence="1">The sequence shown here is derived from an EMBL/GenBank/DDBJ whole genome shotgun (WGS) entry which is preliminary data.</text>
</comment>
<protein>
    <submittedName>
        <fullName evidence="1">DUF3027 family protein</fullName>
    </submittedName>
</protein>
<reference evidence="1 2" key="1">
    <citation type="submission" date="2019-06" db="EMBL/GenBank/DDBJ databases">
        <title>Sequencing the genomes of 1000 actinobacteria strains.</title>
        <authorList>
            <person name="Klenk H.-P."/>
        </authorList>
    </citation>
    <scope>NUCLEOTIDE SEQUENCE [LARGE SCALE GENOMIC DNA]</scope>
    <source>
        <strain evidence="1 2">DSM 8251</strain>
    </source>
</reference>
<dbReference type="OrthoDB" id="3210158at2"/>
<dbReference type="EMBL" id="VFOR01000002">
    <property type="protein sequence ID" value="TQL57929.1"/>
    <property type="molecule type" value="Genomic_DNA"/>
</dbReference>
<dbReference type="Proteomes" id="UP000316196">
    <property type="component" value="Unassembled WGS sequence"/>
</dbReference>
<dbReference type="RefSeq" id="WP_142093746.1">
    <property type="nucleotide sequence ID" value="NZ_BAAAMD010000004.1"/>
</dbReference>
<organism evidence="1 2">
    <name type="scientific">Propioniferax innocua</name>
    <dbReference type="NCBI Taxonomy" id="1753"/>
    <lineage>
        <taxon>Bacteria</taxon>
        <taxon>Bacillati</taxon>
        <taxon>Actinomycetota</taxon>
        <taxon>Actinomycetes</taxon>
        <taxon>Propionibacteriales</taxon>
        <taxon>Propionibacteriaceae</taxon>
        <taxon>Propioniferax</taxon>
    </lineage>
</organism>
<gene>
    <name evidence="1" type="ORF">FB460_1777</name>
</gene>
<evidence type="ECO:0000313" key="1">
    <source>
        <dbReference type="EMBL" id="TQL57929.1"/>
    </source>
</evidence>
<sequence>MAAAPTRTPRRPKLDPACAEAIDFARDAVAEVAIVDVGEHLGMTAEADRVVTHRFACDHPGYPGWYWAVTVVRASRAKKVTINEVVLLPGEGALLSPEWVPWEERVEPGDLQPGMVEPTPDNDPRLEPGYTAGEHAADADPAEASWTRAIVAELGLGRERVLSIEGRSEAAERWISGDGGPRNEMTKQAPADCLSCAYFVRLTGALGHTFGVCANGHAPSDGRVVSVDHGCGAHSDVVADHREAARPAPVWDTIDEDQNLFD</sequence>
<accession>A0A542ZCB1</accession>
<dbReference type="InterPro" id="IPR021391">
    <property type="entry name" value="DUF3027"/>
</dbReference>
<dbReference type="Pfam" id="PF11228">
    <property type="entry name" value="DUF3027"/>
    <property type="match status" value="1"/>
</dbReference>
<name>A0A542ZCB1_9ACTN</name>
<proteinExistence type="predicted"/>
<keyword evidence="2" id="KW-1185">Reference proteome</keyword>